<organism evidence="2 3">
    <name type="scientific">Levilactobacillus acidifarinae DSM 19394 = JCM 15949</name>
    <dbReference type="NCBI Taxonomy" id="1423715"/>
    <lineage>
        <taxon>Bacteria</taxon>
        <taxon>Bacillati</taxon>
        <taxon>Bacillota</taxon>
        <taxon>Bacilli</taxon>
        <taxon>Lactobacillales</taxon>
        <taxon>Lactobacillaceae</taxon>
        <taxon>Levilactobacillus</taxon>
    </lineage>
</organism>
<protein>
    <submittedName>
        <fullName evidence="2">Uncharacterized protein</fullName>
    </submittedName>
</protein>
<evidence type="ECO:0000313" key="2">
    <source>
        <dbReference type="EMBL" id="KRK94959.1"/>
    </source>
</evidence>
<proteinExistence type="predicted"/>
<dbReference type="Proteomes" id="UP000051955">
    <property type="component" value="Unassembled WGS sequence"/>
</dbReference>
<evidence type="ECO:0000313" key="3">
    <source>
        <dbReference type="Proteomes" id="UP000051955"/>
    </source>
</evidence>
<sequence length="276" mass="31773">MQQPAWNNLTAEFRRQVETRNCLVLAQLTPNVVTHQVPSKQLAIDWDHVILLKYCGGSPQRRGTTIVWTAYAGFVRTDVAPRTLIDGIERDSPVTWLDMQAYTDVSGGRGPLSYVLGRLQLIPIENKQNHYSWLNGRYLQTVNPYNSKQAVRQSLIMLKTTNEILIQDSAERLIGKWRTADKIRRVQQMNKEYNDKLYGSHYLANVQLPPDLKKFRIRVQALLMAYVERHLPLNLTTAEMNKVVDAARHNRPWPLDEPGPTSWGNRAERLPPTTHK</sequence>
<keyword evidence="3" id="KW-1185">Reference proteome</keyword>
<gene>
    <name evidence="2" type="ORF">FD25_GL002144</name>
</gene>
<dbReference type="RefSeq" id="WP_057802938.1">
    <property type="nucleotide sequence ID" value="NZ_AZDV01000023.1"/>
</dbReference>
<reference evidence="2 3" key="1">
    <citation type="journal article" date="2015" name="Genome Announc.">
        <title>Expanding the biotechnology potential of lactobacilli through comparative genomics of 213 strains and associated genera.</title>
        <authorList>
            <person name="Sun Z."/>
            <person name="Harris H.M."/>
            <person name="McCann A."/>
            <person name="Guo C."/>
            <person name="Argimon S."/>
            <person name="Zhang W."/>
            <person name="Yang X."/>
            <person name="Jeffery I.B."/>
            <person name="Cooney J.C."/>
            <person name="Kagawa T.F."/>
            <person name="Liu W."/>
            <person name="Song Y."/>
            <person name="Salvetti E."/>
            <person name="Wrobel A."/>
            <person name="Rasinkangas P."/>
            <person name="Parkhill J."/>
            <person name="Rea M.C."/>
            <person name="O'Sullivan O."/>
            <person name="Ritari J."/>
            <person name="Douillard F.P."/>
            <person name="Paul Ross R."/>
            <person name="Yang R."/>
            <person name="Briner A.E."/>
            <person name="Felis G.E."/>
            <person name="de Vos W.M."/>
            <person name="Barrangou R."/>
            <person name="Klaenhammer T.R."/>
            <person name="Caufield P.W."/>
            <person name="Cui Y."/>
            <person name="Zhang H."/>
            <person name="O'Toole P.W."/>
        </authorList>
    </citation>
    <scope>NUCLEOTIDE SEQUENCE [LARGE SCALE GENOMIC DNA]</scope>
    <source>
        <strain evidence="2 3">DSM 19394</strain>
    </source>
</reference>
<dbReference type="OrthoDB" id="2324158at2"/>
<dbReference type="AlphaFoldDB" id="A0A0R1LGX2"/>
<evidence type="ECO:0000256" key="1">
    <source>
        <dbReference type="SAM" id="MobiDB-lite"/>
    </source>
</evidence>
<accession>A0A0R1LGX2</accession>
<feature type="region of interest" description="Disordered" evidence="1">
    <location>
        <begin position="251"/>
        <end position="276"/>
    </location>
</feature>
<name>A0A0R1LGX2_9LACO</name>
<dbReference type="EMBL" id="AZDV01000023">
    <property type="protein sequence ID" value="KRK94959.1"/>
    <property type="molecule type" value="Genomic_DNA"/>
</dbReference>
<comment type="caution">
    <text evidence="2">The sequence shown here is derived from an EMBL/GenBank/DDBJ whole genome shotgun (WGS) entry which is preliminary data.</text>
</comment>
<dbReference type="PATRIC" id="fig|1423715.3.peg.2214"/>